<keyword evidence="1" id="KW-0732">Signal</keyword>
<evidence type="ECO:0000256" key="1">
    <source>
        <dbReference type="SAM" id="SignalP"/>
    </source>
</evidence>
<feature type="chain" id="PRO_5045660893" evidence="1">
    <location>
        <begin position="28"/>
        <end position="272"/>
    </location>
</feature>
<dbReference type="EMBL" id="CP063361">
    <property type="protein sequence ID" value="UOD29021.1"/>
    <property type="molecule type" value="Genomic_DNA"/>
</dbReference>
<evidence type="ECO:0000313" key="3">
    <source>
        <dbReference type="Proteomes" id="UP000831532"/>
    </source>
</evidence>
<gene>
    <name evidence="2" type="ORF">INH39_26900</name>
</gene>
<dbReference type="InterPro" id="IPR010239">
    <property type="entry name" value="CHP02001"/>
</dbReference>
<dbReference type="NCBIfam" id="TIGR02001">
    <property type="entry name" value="gcw_chp"/>
    <property type="match status" value="1"/>
</dbReference>
<evidence type="ECO:0000313" key="2">
    <source>
        <dbReference type="EMBL" id="UOD29021.1"/>
    </source>
</evidence>
<dbReference type="Pfam" id="PF09694">
    <property type="entry name" value="Gcw_chp"/>
    <property type="match status" value="1"/>
</dbReference>
<dbReference type="PROSITE" id="PS51257">
    <property type="entry name" value="PROKAR_LIPOPROTEIN"/>
    <property type="match status" value="1"/>
</dbReference>
<protein>
    <submittedName>
        <fullName evidence="2">Choline dehydrogenase</fullName>
    </submittedName>
</protein>
<proteinExistence type="predicted"/>
<feature type="signal peptide" evidence="1">
    <location>
        <begin position="1"/>
        <end position="27"/>
    </location>
</feature>
<reference evidence="2 3" key="1">
    <citation type="submission" date="2020-10" db="EMBL/GenBank/DDBJ databases">
        <title>Genome analysis of Massilia species.</title>
        <authorList>
            <person name="Jung D.-H."/>
        </authorList>
    </citation>
    <scope>NUCLEOTIDE SEQUENCE [LARGE SCALE GENOMIC DNA]</scope>
    <source>
        <strain evidence="3">sipir</strain>
    </source>
</reference>
<keyword evidence="3" id="KW-1185">Reference proteome</keyword>
<sequence length="272" mass="28745">MPSIVKHRIALSFASLLACAAQPSARAADSAAPAAAPATAPAATMTANVTLASQYISRGFRQTWGKPALQGGFDLGHPSGWSAGVWMSTVSNRYVEDGTLEIDLYGGYTGTAGPIGYSALVYYYKYPGAEYRATATTYDYGELSLGMTYKFFYAKYNSTFTKEFFGITNARGTGYLDIGANVDLGSGYTLNLHAGDGRVDGAGNDIWNWRDLKVGVSKAFDGGWSMSGAYTKARGATNAYDAYTLGIPDSSGNIPVSNPAVGTFVVALTKTF</sequence>
<name>A0ABY4A643_9BURK</name>
<dbReference type="RefSeq" id="WP_243490219.1">
    <property type="nucleotide sequence ID" value="NZ_CP063361.1"/>
</dbReference>
<accession>A0ABY4A643</accession>
<organism evidence="2 3">
    <name type="scientific">Massilia violaceinigra</name>
    <dbReference type="NCBI Taxonomy" id="2045208"/>
    <lineage>
        <taxon>Bacteria</taxon>
        <taxon>Pseudomonadati</taxon>
        <taxon>Pseudomonadota</taxon>
        <taxon>Betaproteobacteria</taxon>
        <taxon>Burkholderiales</taxon>
        <taxon>Oxalobacteraceae</taxon>
        <taxon>Telluria group</taxon>
        <taxon>Massilia</taxon>
    </lineage>
</organism>
<dbReference type="Proteomes" id="UP000831532">
    <property type="component" value="Chromosome"/>
</dbReference>